<evidence type="ECO:0000256" key="1">
    <source>
        <dbReference type="ARBA" id="ARBA00004651"/>
    </source>
</evidence>
<dbReference type="InterPro" id="IPR020846">
    <property type="entry name" value="MFS_dom"/>
</dbReference>
<dbReference type="Gene3D" id="1.20.1250.20">
    <property type="entry name" value="MFS general substrate transporter like domains"/>
    <property type="match status" value="2"/>
</dbReference>
<feature type="transmembrane region" description="Helical" evidence="10">
    <location>
        <begin position="331"/>
        <end position="355"/>
    </location>
</feature>
<evidence type="ECO:0000256" key="7">
    <source>
        <dbReference type="ARBA" id="ARBA00022989"/>
    </source>
</evidence>
<keyword evidence="6 10" id="KW-0812">Transmembrane</keyword>
<feature type="domain" description="Major facilitator superfamily (MFS) profile" evidence="11">
    <location>
        <begin position="28"/>
        <end position="449"/>
    </location>
</feature>
<dbReference type="PANTHER" id="PTHR48020:SF12">
    <property type="entry name" value="PROTON MYO-INOSITOL COTRANSPORTER"/>
    <property type="match status" value="1"/>
</dbReference>
<evidence type="ECO:0000313" key="12">
    <source>
        <dbReference type="EMBL" id="SDS72056.1"/>
    </source>
</evidence>
<dbReference type="PROSITE" id="PS00217">
    <property type="entry name" value="SUGAR_TRANSPORT_2"/>
    <property type="match status" value="1"/>
</dbReference>
<evidence type="ECO:0000256" key="3">
    <source>
        <dbReference type="ARBA" id="ARBA00022448"/>
    </source>
</evidence>
<evidence type="ECO:0000259" key="11">
    <source>
        <dbReference type="PROSITE" id="PS50850"/>
    </source>
</evidence>
<feature type="transmembrane region" description="Helical" evidence="10">
    <location>
        <begin position="95"/>
        <end position="117"/>
    </location>
</feature>
<dbReference type="PANTHER" id="PTHR48020">
    <property type="entry name" value="PROTON MYO-INOSITOL COTRANSPORTER"/>
    <property type="match status" value="1"/>
</dbReference>
<keyword evidence="7 10" id="KW-1133">Transmembrane helix</keyword>
<dbReference type="PROSITE" id="PS00216">
    <property type="entry name" value="SUGAR_TRANSPORT_1"/>
    <property type="match status" value="2"/>
</dbReference>
<name>A0A1H1UIM6_9ACTN</name>
<dbReference type="Proteomes" id="UP000198983">
    <property type="component" value="Chromosome I"/>
</dbReference>
<evidence type="ECO:0000256" key="8">
    <source>
        <dbReference type="ARBA" id="ARBA00023136"/>
    </source>
</evidence>
<keyword evidence="4" id="KW-1003">Cell membrane</keyword>
<evidence type="ECO:0000256" key="9">
    <source>
        <dbReference type="RuleBase" id="RU003346"/>
    </source>
</evidence>
<feature type="transmembrane region" description="Helical" evidence="10">
    <location>
        <begin position="404"/>
        <end position="421"/>
    </location>
</feature>
<organism evidence="12 13">
    <name type="scientific">Actinopolymorpha singaporensis</name>
    <dbReference type="NCBI Taxonomy" id="117157"/>
    <lineage>
        <taxon>Bacteria</taxon>
        <taxon>Bacillati</taxon>
        <taxon>Actinomycetota</taxon>
        <taxon>Actinomycetes</taxon>
        <taxon>Propionibacteriales</taxon>
        <taxon>Actinopolymorphaceae</taxon>
        <taxon>Actinopolymorpha</taxon>
    </lineage>
</organism>
<feature type="transmembrane region" description="Helical" evidence="10">
    <location>
        <begin position="28"/>
        <end position="53"/>
    </location>
</feature>
<dbReference type="FunFam" id="1.20.1250.20:FF:000218">
    <property type="entry name" value="facilitated trehalose transporter Tret1"/>
    <property type="match status" value="1"/>
</dbReference>
<dbReference type="InterPro" id="IPR005828">
    <property type="entry name" value="MFS_sugar_transport-like"/>
</dbReference>
<dbReference type="EMBL" id="LT629732">
    <property type="protein sequence ID" value="SDS72056.1"/>
    <property type="molecule type" value="Genomic_DNA"/>
</dbReference>
<dbReference type="InterPro" id="IPR036259">
    <property type="entry name" value="MFS_trans_sf"/>
</dbReference>
<evidence type="ECO:0000256" key="6">
    <source>
        <dbReference type="ARBA" id="ARBA00022692"/>
    </source>
</evidence>
<keyword evidence="5" id="KW-0762">Sugar transport</keyword>
<dbReference type="AlphaFoldDB" id="A0A1H1UIM6"/>
<keyword evidence="13" id="KW-1185">Reference proteome</keyword>
<keyword evidence="8 10" id="KW-0472">Membrane</keyword>
<feature type="transmembrane region" description="Helical" evidence="10">
    <location>
        <begin position="152"/>
        <end position="174"/>
    </location>
</feature>
<feature type="transmembrane region" description="Helical" evidence="10">
    <location>
        <begin position="303"/>
        <end position="324"/>
    </location>
</feature>
<comment type="subcellular location">
    <subcellularLocation>
        <location evidence="1">Cell membrane</location>
        <topology evidence="1">Multi-pass membrane protein</topology>
    </subcellularLocation>
</comment>
<dbReference type="GO" id="GO:0005886">
    <property type="term" value="C:plasma membrane"/>
    <property type="evidence" value="ECO:0007669"/>
    <property type="project" value="UniProtKB-SubCell"/>
</dbReference>
<feature type="transmembrane region" description="Helical" evidence="10">
    <location>
        <begin position="427"/>
        <end position="445"/>
    </location>
</feature>
<feature type="transmembrane region" description="Helical" evidence="10">
    <location>
        <begin position="265"/>
        <end position="288"/>
    </location>
</feature>
<protein>
    <submittedName>
        <fullName evidence="12">MFS transporter, sugar porter (SP) family</fullName>
    </submittedName>
</protein>
<evidence type="ECO:0000256" key="2">
    <source>
        <dbReference type="ARBA" id="ARBA00010992"/>
    </source>
</evidence>
<sequence>MQGFSRSPGVDGPLSDAAREGRRKIWRWAGLIAVGGFLFGYDTGVVSGALLFFKQDFHLDRFQQGSVVSVLLLGAIAGALGVSRVSDRWGRRMTLGLEGVVFLVGTVVLVTAQGYAMMLVGRFVLGLAVGAASATVPVYLSEISPASIRGRVLTVNQLLLTAGILVAYGVNLAFSSSGNWRAMFAAGGIPALVLAIGSLRLPESPAWQLAHGQGDRARAMIASVAGESRADEVVERFESTRRSLQQEDDSQRGRSVLLSARVRPALAVGLTLAALQQFGGINTIIYYAPTIIQETGLSASNSIFYSVAIGAINLIMTIVAIRLVDRLGRRPLLLFSLAVMMVMLALLGLTFVAGLGSVLPVVFMVLYIAAFAAGLGPVFWVLIGEIFPANAHAAGSSASTAVNWTSNFVVSLFFLPVVGLIGQGETFWVFAVVCLLGLMFVLRYVPETRNRDFAEIDAELQARAGRRPVSRTSQ</sequence>
<dbReference type="GO" id="GO:0022857">
    <property type="term" value="F:transmembrane transporter activity"/>
    <property type="evidence" value="ECO:0007669"/>
    <property type="project" value="InterPro"/>
</dbReference>
<evidence type="ECO:0000256" key="4">
    <source>
        <dbReference type="ARBA" id="ARBA00022475"/>
    </source>
</evidence>
<dbReference type="Pfam" id="PF00083">
    <property type="entry name" value="Sugar_tr"/>
    <property type="match status" value="1"/>
</dbReference>
<dbReference type="SUPFAM" id="SSF103473">
    <property type="entry name" value="MFS general substrate transporter"/>
    <property type="match status" value="1"/>
</dbReference>
<feature type="transmembrane region" description="Helical" evidence="10">
    <location>
        <begin position="180"/>
        <end position="199"/>
    </location>
</feature>
<evidence type="ECO:0000256" key="5">
    <source>
        <dbReference type="ARBA" id="ARBA00022597"/>
    </source>
</evidence>
<proteinExistence type="inferred from homology"/>
<reference evidence="12 13" key="1">
    <citation type="submission" date="2016-10" db="EMBL/GenBank/DDBJ databases">
        <authorList>
            <person name="de Groot N.N."/>
        </authorList>
    </citation>
    <scope>NUCLEOTIDE SEQUENCE [LARGE SCALE GENOMIC DNA]</scope>
    <source>
        <strain evidence="12 13">DSM 22024</strain>
    </source>
</reference>
<evidence type="ECO:0000256" key="10">
    <source>
        <dbReference type="SAM" id="Phobius"/>
    </source>
</evidence>
<dbReference type="STRING" id="117157.SAMN04489717_3638"/>
<dbReference type="PRINTS" id="PR00171">
    <property type="entry name" value="SUGRTRNSPORT"/>
</dbReference>
<feature type="transmembrane region" description="Helical" evidence="10">
    <location>
        <begin position="123"/>
        <end position="140"/>
    </location>
</feature>
<evidence type="ECO:0000313" key="13">
    <source>
        <dbReference type="Proteomes" id="UP000198983"/>
    </source>
</evidence>
<feature type="transmembrane region" description="Helical" evidence="10">
    <location>
        <begin position="361"/>
        <end position="383"/>
    </location>
</feature>
<dbReference type="OrthoDB" id="4008739at2"/>
<dbReference type="NCBIfam" id="TIGR00879">
    <property type="entry name" value="SP"/>
    <property type="match status" value="1"/>
</dbReference>
<feature type="transmembrane region" description="Helical" evidence="10">
    <location>
        <begin position="65"/>
        <end position="83"/>
    </location>
</feature>
<gene>
    <name evidence="12" type="ORF">SAMN04489717_3638</name>
</gene>
<keyword evidence="3 9" id="KW-0813">Transport</keyword>
<dbReference type="InterPro" id="IPR003663">
    <property type="entry name" value="Sugar/inositol_transpt"/>
</dbReference>
<dbReference type="InterPro" id="IPR050814">
    <property type="entry name" value="Myo-inositol_Transporter"/>
</dbReference>
<accession>A0A1H1UIM6</accession>
<dbReference type="InterPro" id="IPR005829">
    <property type="entry name" value="Sugar_transporter_CS"/>
</dbReference>
<dbReference type="PROSITE" id="PS50850">
    <property type="entry name" value="MFS"/>
    <property type="match status" value="1"/>
</dbReference>
<comment type="similarity">
    <text evidence="2 9">Belongs to the major facilitator superfamily. Sugar transporter (TC 2.A.1.1) family.</text>
</comment>